<dbReference type="SUPFAM" id="SSF52129">
    <property type="entry name" value="Caspase-like"/>
    <property type="match status" value="1"/>
</dbReference>
<dbReference type="CDD" id="cd02258">
    <property type="entry name" value="Peptidase_C25_N"/>
    <property type="match status" value="1"/>
</dbReference>
<evidence type="ECO:0000259" key="2">
    <source>
        <dbReference type="Pfam" id="PF01364"/>
    </source>
</evidence>
<dbReference type="Pfam" id="PF01364">
    <property type="entry name" value="Peptidase_C25"/>
    <property type="match status" value="1"/>
</dbReference>
<reference evidence="3 4" key="1">
    <citation type="journal article" date="2014" name="Genome Announc.">
        <title>Draft Genome Sequences of Marine Flavobacterium Algibacter lectus Strains SS8 and NR4.</title>
        <authorList>
            <person name="Takatani N."/>
            <person name="Nakanishi M."/>
            <person name="Meirelles P."/>
            <person name="Mino S."/>
            <person name="Suda W."/>
            <person name="Oshima K."/>
            <person name="Hattori M."/>
            <person name="Ohkuma M."/>
            <person name="Hosokawa M."/>
            <person name="Miyashita K."/>
            <person name="Thompson F.L."/>
            <person name="Niwa A."/>
            <person name="Sawabe T."/>
            <person name="Sawabe T."/>
        </authorList>
    </citation>
    <scope>NUCLEOTIDE SEQUENCE [LARGE SCALE GENOMIC DNA]</scope>
    <source>
        <strain evidence="3 4">JCM 19300</strain>
    </source>
</reference>
<feature type="domain" description="Gingipain" evidence="2">
    <location>
        <begin position="546"/>
        <end position="923"/>
    </location>
</feature>
<dbReference type="GO" id="GO:0006508">
    <property type="term" value="P:proteolysis"/>
    <property type="evidence" value="ECO:0007669"/>
    <property type="project" value="InterPro"/>
</dbReference>
<accession>A0A090W855</accession>
<evidence type="ECO:0000256" key="1">
    <source>
        <dbReference type="ARBA" id="ARBA00022729"/>
    </source>
</evidence>
<dbReference type="Gene3D" id="3.40.50.10390">
    <property type="entry name" value="Gingipain r, domain 1"/>
    <property type="match status" value="1"/>
</dbReference>
<dbReference type="GO" id="GO:0008234">
    <property type="term" value="F:cysteine-type peptidase activity"/>
    <property type="evidence" value="ECO:0007669"/>
    <property type="project" value="InterPro"/>
</dbReference>
<dbReference type="RefSeq" id="WP_042505545.1">
    <property type="nucleotide sequence ID" value="NZ_BBNQ01000013.1"/>
</dbReference>
<dbReference type="EMBL" id="BBNQ01000013">
    <property type="protein sequence ID" value="GAL63717.1"/>
    <property type="molecule type" value="Genomic_DNA"/>
</dbReference>
<dbReference type="NCBIfam" id="NF033707">
    <property type="entry name" value="T9SS_sortase"/>
    <property type="match status" value="1"/>
</dbReference>
<dbReference type="InterPro" id="IPR029031">
    <property type="entry name" value="Gingipain_N_sf"/>
</dbReference>
<keyword evidence="1" id="KW-0732">Signal</keyword>
<dbReference type="NCBIfam" id="TIGR04183">
    <property type="entry name" value="Por_Secre_tail"/>
    <property type="match status" value="1"/>
</dbReference>
<dbReference type="Proteomes" id="UP000029644">
    <property type="component" value="Unassembled WGS sequence"/>
</dbReference>
<gene>
    <name evidence="3" type="ORF">JCM19300_2753</name>
</gene>
<protein>
    <recommendedName>
        <fullName evidence="2">Gingipain domain-containing protein</fullName>
    </recommendedName>
</protein>
<comment type="caution">
    <text evidence="3">The sequence shown here is derived from an EMBL/GenBank/DDBJ whole genome shotgun (WGS) entry which is preliminary data.</text>
</comment>
<dbReference type="OrthoDB" id="9809780at2"/>
<organism evidence="3 4">
    <name type="scientific">Algibacter lectus</name>
    <dbReference type="NCBI Taxonomy" id="221126"/>
    <lineage>
        <taxon>Bacteria</taxon>
        <taxon>Pseudomonadati</taxon>
        <taxon>Bacteroidota</taxon>
        <taxon>Flavobacteriia</taxon>
        <taxon>Flavobacteriales</taxon>
        <taxon>Flavobacteriaceae</taxon>
        <taxon>Algibacter</taxon>
    </lineage>
</organism>
<dbReference type="InterPro" id="IPR001769">
    <property type="entry name" value="Gingipain"/>
</dbReference>
<dbReference type="InterPro" id="IPR029030">
    <property type="entry name" value="Caspase-like_dom_sf"/>
</dbReference>
<dbReference type="InterPro" id="IPR026444">
    <property type="entry name" value="Secre_tail"/>
</dbReference>
<evidence type="ECO:0000313" key="4">
    <source>
        <dbReference type="Proteomes" id="UP000029644"/>
    </source>
</evidence>
<name>A0A090W855_9FLAO</name>
<sequence length="1297" mass="145221">MKEKILFLFLFSCSITLFGQQKKYTIAWGDSKVLSAESYTIEIPSFNNENLSYDFEESIQFVDQWQTNQSINESSVLIDNVVYAPISKFNLKDLDLNKIPNKLEFSLKNSEARDKQYAFFKLSPIIKDSKGNYKKVISFQLNYENGATANKISSFNKGFTTSKVISNSVLSSGEWYRFYVDTTGVFKLSKSFLQRLGVNVNTVDPRNIKLYGHGGRMIPYSNDVAYPFDVPENAIKFIGEEDGDFDNEDYILFYAQGPKEYQAEANTNINCYTDKTYYYINVSSGLGKRIQPFTQPTTGAANLIIDTFEDYKFHEFDEDNIALRGRRWFGEKFDIDNNQTFEFNFPDLVTSEPINLRVYTAAASTTASTIGVTINGTIVTTLNMSGVTGSSLASEASFIGNVNISNSKIEVGLNFNNQGNPSAQGYLDYIAIEATRSLNFSGEQFQFKNSMVASTSGIGQYNMTNASQVSEIWDVTDIYNVSNYVNTEAVSSLSFTSVLGSLKTYIAVTPLDHFEPIIDSETTIDNQNIKGTVFQNSEGGFQDVDYIIITPNNMFSEAERLAEINRVQNNLNVKVFALDEIYNEFSSGNQDIGAIRNLVKYVYDNASTPENRIKYVCLFGDGSFDYKDRIPNNTNIVPSWYSDNSFSLTSSFVSDDFYGMMDTDEGTMETSDMLDIAVGRILADTPLRAKEMVDKVESYYAKEAFGGWRNNFVVISDDVDEDWEWTLQETTDNVGNLVTQEKPFINVVKIHSDAFQQETSAGGDRYPKVTTEIANAINNGALVVNYFGHGGEEGLAQERILLKTDVEDFRNFCKLNCFVTVTCEYTKFDNPFRETAGEFTYWNEEAGAIGLITTTRQVFVNFGITFNNNLGQYLFSYGDNDTYEDYEYPSMAEALRLAKNDTAVSGDAQKYLVFFIGDPAMKLAFPEPNIRLTEINDVPITQATDTLKALSYVKLAGEVVDVSGNLITNYNGTLSTTIYDKFIDRQTLANDGTQLNGETIILDFETLGKIIFRGQASVKDGQFEFDFVVPKDIGIPIGFGKVSFYSNNEALSQDKAGASINTVKIGGSNENAEEDNIGPVITLYMNNENFVSGGITNESPRLLAKMEDANGINTASGIGHDIVAIIDGDETNPVVLNDYYQTEVDDYKKGVVSFPFRDLEPGLHTLTLKAWDVYNNSSISEIQFIVFDEDQELVINNVLNYPNPFVNYTEFWFNHNSSEPLDISIQIFTVSGKLIRTINGVTTGGIKTTSSLSRDIVWDGRDDFGDKIGKGVYIYKLTVRSNLLNKKVEKIEKLVIL</sequence>
<evidence type="ECO:0000313" key="3">
    <source>
        <dbReference type="EMBL" id="GAL63717.1"/>
    </source>
</evidence>
<dbReference type="Gene3D" id="3.40.50.1460">
    <property type="match status" value="1"/>
</dbReference>
<proteinExistence type="predicted"/>
<dbReference type="Gene3D" id="2.60.40.4070">
    <property type="match status" value="1"/>
</dbReference>